<dbReference type="InterPro" id="IPR025406">
    <property type="entry name" value="DUF4132"/>
</dbReference>
<feature type="coiled-coil region" evidence="1">
    <location>
        <begin position="706"/>
        <end position="733"/>
    </location>
</feature>
<accession>A0A9X2FHQ4</accession>
<dbReference type="EMBL" id="JAMXLR010000051">
    <property type="protein sequence ID" value="MCO6045211.1"/>
    <property type="molecule type" value="Genomic_DNA"/>
</dbReference>
<evidence type="ECO:0000259" key="2">
    <source>
        <dbReference type="Pfam" id="PF13569"/>
    </source>
</evidence>
<feature type="domain" description="DUF7737" evidence="3">
    <location>
        <begin position="1025"/>
        <end position="1128"/>
    </location>
</feature>
<keyword evidence="5" id="KW-1185">Reference proteome</keyword>
<keyword evidence="1" id="KW-0175">Coiled coil</keyword>
<gene>
    <name evidence="4" type="ORF">NG895_14965</name>
</gene>
<name>A0A9X2FHQ4_9BACT</name>
<dbReference type="RefSeq" id="WP_252853321.1">
    <property type="nucleotide sequence ID" value="NZ_JAMXLR010000051.1"/>
</dbReference>
<evidence type="ECO:0000256" key="1">
    <source>
        <dbReference type="SAM" id="Coils"/>
    </source>
</evidence>
<dbReference type="Pfam" id="PF24879">
    <property type="entry name" value="DUF7737"/>
    <property type="match status" value="1"/>
</dbReference>
<sequence>MAKGNIKFEIKPFDCSQTSDREAHEAAAKVVEGYSVSRGGWPYPDIGDLDGGERLLEKDPEWNRRCVLALAEQTVYWWQVDDDIRKEYEEQGEHYHVGSRDKNLAPSYVLMGIREALAALMRRKLPLTEDDLICLARDCVEHQGSNYRGVPPSGLQKQAEFFGKFKPIEGELRKALLKLAEYTRGAYGRDKAVASRLDAILHVPGCQALQVIGAPPEPAPVGSADVLTDLKVCLGAATPVDTERVVAEGDQYSMYVDSPLADEHAAISRAIPEFYQAFWDSRSPCFGTDWCSGNARKQAEKILNAKLKHTTDGLSASGRDMENLLLAACEREIELYLSRNSDHNYLHYNRPLEMILITLDTLGHDFDRQQAFDWLLFRSAVSGYYQPINESVASAAETQAASAPLSDGERWVIHRLRSQAIDTPPMGALPEMAKRLSRLIDGDATLLLVPGEHWADRVHVDLSEMDEESRRDWIQLVKLAFTATASKPSKKWYKDLTPLTEAIGDEALHQRLSDWFAKVPAGRSFKVLGGYAGDARGAADTFNEGNATVLRGLVWALVTVPDANTPRVVAELLATSIKKVPGVGPRAVKVANACVWALGELASMDDETIRISALGQLARLKARVTFKTTLKAIEKALDKAAAESGMPRDEIEEMAVPTYGLEEIGKRTEQLGDFTAELVVTGTTSTELRWIKPDGKPQKSVPKAVKDDFADDLKELKAAAKDIQKMLPAQRERIDQLHLKQKTWAYDTWRERYFDHPLVGTLARRLIWEFDQGEKQGNKVAATSLEGKLVDSTGEEVQVNPDSAIVSLWHPIGPDQADILAWRRFFEDRQIKQPFKQAHREIYLLTDAERNTGVYSNRYASHIIKQHQYNALCGVRGWKNTLRLMVDDEYPPSSIELPEWNLRAEFWVEGAGDEYGTDTNETGTFLYLATDQVRFYSIEAATTYAHASGGGYGSLAVGPGAENINEPLPLDQIPPIVLSEIMRDVDLFVGVASVGNDPNWNDGGPEGRYREYWEQSSFGDLSATAQTRREILERLVPRLKIADRCSFDEKFLIVRGDRRTYKIHLGSSNILMEPNDQYLCIVPGRGAGPGDKVFLPFEGDQRLAVILSKAMMLAEDTKIKDPTILSQIGR</sequence>
<feature type="domain" description="DUF4132" evidence="2">
    <location>
        <begin position="695"/>
        <end position="878"/>
    </location>
</feature>
<comment type="caution">
    <text evidence="4">The sequence shown here is derived from an EMBL/GenBank/DDBJ whole genome shotgun (WGS) entry which is preliminary data.</text>
</comment>
<proteinExistence type="predicted"/>
<reference evidence="4" key="1">
    <citation type="submission" date="2022-06" db="EMBL/GenBank/DDBJ databases">
        <title>Aeoliella straminimaris, a novel planctomycete from sediments.</title>
        <authorList>
            <person name="Vitorino I.R."/>
            <person name="Lage O.M."/>
        </authorList>
    </citation>
    <scope>NUCLEOTIDE SEQUENCE</scope>
    <source>
        <strain evidence="4">ICT_H6.2</strain>
    </source>
</reference>
<organism evidence="4 5">
    <name type="scientific">Aeoliella straminimaris</name>
    <dbReference type="NCBI Taxonomy" id="2954799"/>
    <lineage>
        <taxon>Bacteria</taxon>
        <taxon>Pseudomonadati</taxon>
        <taxon>Planctomycetota</taxon>
        <taxon>Planctomycetia</taxon>
        <taxon>Pirellulales</taxon>
        <taxon>Lacipirellulaceae</taxon>
        <taxon>Aeoliella</taxon>
    </lineage>
</organism>
<evidence type="ECO:0000313" key="5">
    <source>
        <dbReference type="Proteomes" id="UP001155241"/>
    </source>
</evidence>
<dbReference type="AlphaFoldDB" id="A0A9X2FHQ4"/>
<evidence type="ECO:0000313" key="4">
    <source>
        <dbReference type="EMBL" id="MCO6045211.1"/>
    </source>
</evidence>
<dbReference type="Pfam" id="PF13569">
    <property type="entry name" value="DUF4132"/>
    <property type="match status" value="1"/>
</dbReference>
<dbReference type="Proteomes" id="UP001155241">
    <property type="component" value="Unassembled WGS sequence"/>
</dbReference>
<evidence type="ECO:0000259" key="3">
    <source>
        <dbReference type="Pfam" id="PF24879"/>
    </source>
</evidence>
<dbReference type="InterPro" id="IPR056639">
    <property type="entry name" value="DUF7737"/>
</dbReference>
<protein>
    <submittedName>
        <fullName evidence="4">DUF4132 domain-containing protein</fullName>
    </submittedName>
</protein>